<proteinExistence type="predicted"/>
<dbReference type="RefSeq" id="WP_193510757.1">
    <property type="nucleotide sequence ID" value="NZ_NIGF01000017.1"/>
</dbReference>
<feature type="non-terminal residue" evidence="2">
    <location>
        <position position="1"/>
    </location>
</feature>
<evidence type="ECO:0000313" key="2">
    <source>
        <dbReference type="EMBL" id="PQV63024.1"/>
    </source>
</evidence>
<organism evidence="2 3">
    <name type="scientific">Abditibacterium utsteinense</name>
    <dbReference type="NCBI Taxonomy" id="1960156"/>
    <lineage>
        <taxon>Bacteria</taxon>
        <taxon>Pseudomonadati</taxon>
        <taxon>Abditibacteriota</taxon>
        <taxon>Abditibacteriia</taxon>
        <taxon>Abditibacteriales</taxon>
        <taxon>Abditibacteriaceae</taxon>
        <taxon>Abditibacterium</taxon>
    </lineage>
</organism>
<name>A0A2S8SQE1_9BACT</name>
<dbReference type="Proteomes" id="UP000237684">
    <property type="component" value="Unassembled WGS sequence"/>
</dbReference>
<dbReference type="InterPro" id="IPR018874">
    <property type="entry name" value="Phage_Mx8_p63_C"/>
</dbReference>
<evidence type="ECO:0000259" key="1">
    <source>
        <dbReference type="Pfam" id="PF10546"/>
    </source>
</evidence>
<accession>A0A2S8SQE1</accession>
<comment type="caution">
    <text evidence="2">The sequence shown here is derived from an EMBL/GenBank/DDBJ whole genome shotgun (WGS) entry which is preliminary data.</text>
</comment>
<evidence type="ECO:0000313" key="3">
    <source>
        <dbReference type="Proteomes" id="UP000237684"/>
    </source>
</evidence>
<protein>
    <submittedName>
        <fullName evidence="2">P63C domain-containing protein</fullName>
    </submittedName>
</protein>
<feature type="domain" description="Bacteriophage Mx8 p63 C-terminal" evidence="1">
    <location>
        <begin position="122"/>
        <end position="214"/>
    </location>
</feature>
<dbReference type="AlphaFoldDB" id="A0A2S8SQE1"/>
<reference evidence="2 3" key="1">
    <citation type="journal article" date="2018" name="Syst. Appl. Microbiol.">
        <title>Abditibacterium utsteinense sp. nov., the first cultivated member of candidate phylum FBP, isolated from ice-free Antarctic soil samples.</title>
        <authorList>
            <person name="Tahon G."/>
            <person name="Tytgat B."/>
            <person name="Lebbe L."/>
            <person name="Carlier A."/>
            <person name="Willems A."/>
        </authorList>
    </citation>
    <scope>NUCLEOTIDE SEQUENCE [LARGE SCALE GENOMIC DNA]</scope>
    <source>
        <strain evidence="2 3">LMG 29911</strain>
    </source>
</reference>
<dbReference type="Pfam" id="PF10546">
    <property type="entry name" value="P63C"/>
    <property type="match status" value="1"/>
</dbReference>
<sequence>TSCTSSTSEPSSWITTFTASTDSTNLTALDHYPKELLENSKPILFSNKKGVSFIGYRADLLPQVCYVFIDADEQNVLRDNQKQIAAKCRLLVRGFASVGLTALIDEATGYQEVRDKKALHEILSRYISGELLEWTKMFPDEFYKELFRLRGWQYHNLSVKRPILVGKLTVDLIYKRLAPGVYAKLKEVNPKNEKGRLKQPYTRWLTDEEGKPALDRHIFAVTTMMRGSSNWEGFKRLLDRSLPGQNQNLPLPGLDWNNFNDSEEGE</sequence>
<keyword evidence="3" id="KW-1185">Reference proteome</keyword>
<dbReference type="EMBL" id="NIGF01000017">
    <property type="protein sequence ID" value="PQV63024.1"/>
    <property type="molecule type" value="Genomic_DNA"/>
</dbReference>
<dbReference type="InParanoid" id="A0A2S8SQE1"/>
<gene>
    <name evidence="2" type="ORF">B1R32_11766</name>
</gene>